<evidence type="ECO:0000313" key="7">
    <source>
        <dbReference type="EMBL" id="CAL4127391.1"/>
    </source>
</evidence>
<gene>
    <name evidence="7" type="ORF">MNOR_LOCUS25856</name>
</gene>
<feature type="repeat" description="LDL-receptor class B" evidence="5">
    <location>
        <begin position="118"/>
        <end position="160"/>
    </location>
</feature>
<evidence type="ECO:0000256" key="2">
    <source>
        <dbReference type="ARBA" id="ARBA00022475"/>
    </source>
</evidence>
<keyword evidence="3" id="KW-0245">EGF-like domain</keyword>
<sequence length="780" mass="87782">MTHRHYIRKITIANHHKSYGYPELLFANRKDIRIIDVGKETRARQVIVKQEVSFAASVDYYYGGQLVCWTDIDNERIKCVQVAGSQAASSGTKDHREVTVITRGVVSPDGLAVDWLGEKLYWTDSDTNKVEVAGLYTKHRRVLFWQDLDQPRAIALVPHKGLMFWTDWGENPKIERAGMDGDPKTRKVIINSDIHWPNGLTVDYEDEVIYWADAHLSYIASADFEGKRRTKVVEEKLPHPFALTYFNHTLYWTDWETNAIHYCSINASRQCEKQSKLGINLSPMYIHVYDPLRQKHHDTPCQQDNGGCSHLCLAALPPRNYTCACPTGVKLIDEHNCAPGPEKMLILARREDLRLISLDTPDHTAVVLPVSGVKHAIAVDYDPVDKFIYWTDDEALSIQRARADGSDQQIIVSAEVKNPDGVAVDWVARNLYWTDTGPDRIEVARLNGTSRKIVITENLDEPRAIAVDPDGGLMFWTDWGQRPKIERAALDGSQRKVIINTDLGWPNGVAIDFDMKKVYWCDAKTDKIEESDFDGSLRRVVLNDRLPHVFGFSLLGDFLYWTDWQGRSIERLHKLTGQRSVIVDQLPDLMGLKAVNVSYRAGVNPCATNNGGCSHLCLNRPNNNFTCGCPIVVYDHSEDNHTVLTSSTRELFTGDVMIWRTCLHRSHGGSCQREAVSDAPRAAGCQRKAVSDAPMTARMSICELTHTKLPGGHRSIEYSLLLTTTMRTILLSRNYLAALGASNTAFLIQLLLVWLDGSDSAITLYKKTCGQGILALYTGQ</sequence>
<evidence type="ECO:0000313" key="8">
    <source>
        <dbReference type="Proteomes" id="UP001497623"/>
    </source>
</evidence>
<dbReference type="Pfam" id="PF14670">
    <property type="entry name" value="FXa_inhibition"/>
    <property type="match status" value="1"/>
</dbReference>
<feature type="repeat" description="LDL-receptor class B" evidence="5">
    <location>
        <begin position="516"/>
        <end position="558"/>
    </location>
</feature>
<evidence type="ECO:0000256" key="1">
    <source>
        <dbReference type="ARBA" id="ARBA00004251"/>
    </source>
</evidence>
<dbReference type="InterPro" id="IPR050778">
    <property type="entry name" value="Cueball_EGF_LRP_Nidogen"/>
</dbReference>
<evidence type="ECO:0000256" key="5">
    <source>
        <dbReference type="PROSITE-ProRule" id="PRU00461"/>
    </source>
</evidence>
<dbReference type="InterPro" id="IPR000742">
    <property type="entry name" value="EGF"/>
</dbReference>
<dbReference type="Pfam" id="PF00058">
    <property type="entry name" value="Ldl_recept_b"/>
    <property type="match status" value="6"/>
</dbReference>
<accession>A0AAV2RMG1</accession>
<organism evidence="7 8">
    <name type="scientific">Meganyctiphanes norvegica</name>
    <name type="common">Northern krill</name>
    <name type="synonym">Thysanopoda norvegica</name>
    <dbReference type="NCBI Taxonomy" id="48144"/>
    <lineage>
        <taxon>Eukaryota</taxon>
        <taxon>Metazoa</taxon>
        <taxon>Ecdysozoa</taxon>
        <taxon>Arthropoda</taxon>
        <taxon>Crustacea</taxon>
        <taxon>Multicrustacea</taxon>
        <taxon>Malacostraca</taxon>
        <taxon>Eumalacostraca</taxon>
        <taxon>Eucarida</taxon>
        <taxon>Euphausiacea</taxon>
        <taxon>Euphausiidae</taxon>
        <taxon>Meganyctiphanes</taxon>
    </lineage>
</organism>
<dbReference type="FunFam" id="2.120.10.30:FF:000001">
    <property type="entry name" value="Low-density lipoprotein receptor-related protein 6"/>
    <property type="match status" value="1"/>
</dbReference>
<dbReference type="PANTHER" id="PTHR46513:SF41">
    <property type="entry name" value="LOW-DENSITY LIPOPROTEIN RECEPTOR-RELATED PROTEIN"/>
    <property type="match status" value="1"/>
</dbReference>
<feature type="repeat" description="LDL-receptor class B" evidence="5">
    <location>
        <begin position="161"/>
        <end position="206"/>
    </location>
</feature>
<dbReference type="SUPFAM" id="SSF63825">
    <property type="entry name" value="YWTD domain"/>
    <property type="match status" value="2"/>
</dbReference>
<dbReference type="Proteomes" id="UP001497623">
    <property type="component" value="Unassembled WGS sequence"/>
</dbReference>
<dbReference type="SMART" id="SM00135">
    <property type="entry name" value="LY"/>
    <property type="match status" value="10"/>
</dbReference>
<keyword evidence="8" id="KW-1185">Reference proteome</keyword>
<keyword evidence="2" id="KW-0472">Membrane</keyword>
<comment type="subcellular location">
    <subcellularLocation>
        <location evidence="1">Cell membrane</location>
        <topology evidence="1">Single-pass type I membrane protein</topology>
    </subcellularLocation>
</comment>
<feature type="non-terminal residue" evidence="7">
    <location>
        <position position="780"/>
    </location>
</feature>
<feature type="domain" description="EGF-like" evidence="6">
    <location>
        <begin position="605"/>
        <end position="643"/>
    </location>
</feature>
<dbReference type="PROSITE" id="PS51120">
    <property type="entry name" value="LDLRB"/>
    <property type="match status" value="7"/>
</dbReference>
<evidence type="ECO:0000259" key="6">
    <source>
        <dbReference type="SMART" id="SM00181"/>
    </source>
</evidence>
<dbReference type="SUPFAM" id="SSF57196">
    <property type="entry name" value="EGF/Laminin"/>
    <property type="match status" value="2"/>
</dbReference>
<reference evidence="7 8" key="1">
    <citation type="submission" date="2024-05" db="EMBL/GenBank/DDBJ databases">
        <authorList>
            <person name="Wallberg A."/>
        </authorList>
    </citation>
    <scope>NUCLEOTIDE SEQUENCE [LARGE SCALE GENOMIC DNA]</scope>
</reference>
<evidence type="ECO:0000256" key="4">
    <source>
        <dbReference type="ARBA" id="ARBA00022729"/>
    </source>
</evidence>
<feature type="repeat" description="LDL-receptor class B" evidence="5">
    <location>
        <begin position="386"/>
        <end position="428"/>
    </location>
</feature>
<dbReference type="Gene3D" id="2.120.10.30">
    <property type="entry name" value="TolB, C-terminal domain"/>
    <property type="match status" value="2"/>
</dbReference>
<name>A0AAV2RMG1_MEGNR</name>
<keyword evidence="4" id="KW-0732">Signal</keyword>
<dbReference type="EMBL" id="CAXKWB010025124">
    <property type="protein sequence ID" value="CAL4127391.1"/>
    <property type="molecule type" value="Genomic_DNA"/>
</dbReference>
<protein>
    <recommendedName>
        <fullName evidence="6">EGF-like domain-containing protein</fullName>
    </recommendedName>
</protein>
<dbReference type="PANTHER" id="PTHR46513">
    <property type="entry name" value="VITELLOGENIN RECEPTOR-LIKE PROTEIN-RELATED-RELATED"/>
    <property type="match status" value="1"/>
</dbReference>
<proteinExistence type="predicted"/>
<feature type="repeat" description="LDL-receptor class B" evidence="5">
    <location>
        <begin position="429"/>
        <end position="471"/>
    </location>
</feature>
<feature type="repeat" description="LDL-receptor class B" evidence="5">
    <location>
        <begin position="207"/>
        <end position="249"/>
    </location>
</feature>
<dbReference type="SMART" id="SM00181">
    <property type="entry name" value="EGF"/>
    <property type="match status" value="2"/>
</dbReference>
<dbReference type="InterPro" id="IPR000033">
    <property type="entry name" value="LDLR_classB_rpt"/>
</dbReference>
<dbReference type="GO" id="GO:0005886">
    <property type="term" value="C:plasma membrane"/>
    <property type="evidence" value="ECO:0007669"/>
    <property type="project" value="UniProtKB-SubCell"/>
</dbReference>
<comment type="caution">
    <text evidence="7">The sequence shown here is derived from an EMBL/GenBank/DDBJ whole genome shotgun (WGS) entry which is preliminary data.</text>
</comment>
<dbReference type="InterPro" id="IPR011042">
    <property type="entry name" value="6-blade_b-propeller_TolB-like"/>
</dbReference>
<evidence type="ECO:0000256" key="3">
    <source>
        <dbReference type="ARBA" id="ARBA00022536"/>
    </source>
</evidence>
<feature type="domain" description="EGF-like" evidence="6">
    <location>
        <begin position="300"/>
        <end position="338"/>
    </location>
</feature>
<dbReference type="AlphaFoldDB" id="A0AAV2RMG1"/>
<dbReference type="FunFam" id="2.120.10.30:FF:000008">
    <property type="entry name" value="Low-density lipoprotein receptor-related protein 4"/>
    <property type="match status" value="1"/>
</dbReference>
<keyword evidence="2" id="KW-1003">Cell membrane</keyword>
<feature type="repeat" description="LDL-receptor class B" evidence="5">
    <location>
        <begin position="472"/>
        <end position="515"/>
    </location>
</feature>